<evidence type="ECO:0000313" key="3">
    <source>
        <dbReference type="Proteomes" id="UP000800200"/>
    </source>
</evidence>
<keyword evidence="3" id="KW-1185">Reference proteome</keyword>
<dbReference type="AlphaFoldDB" id="A0A6A6ET32"/>
<dbReference type="EMBL" id="ML994612">
    <property type="protein sequence ID" value="KAF2193888.1"/>
    <property type="molecule type" value="Genomic_DNA"/>
</dbReference>
<organism evidence="2 3">
    <name type="scientific">Zopfia rhizophila CBS 207.26</name>
    <dbReference type="NCBI Taxonomy" id="1314779"/>
    <lineage>
        <taxon>Eukaryota</taxon>
        <taxon>Fungi</taxon>
        <taxon>Dikarya</taxon>
        <taxon>Ascomycota</taxon>
        <taxon>Pezizomycotina</taxon>
        <taxon>Dothideomycetes</taxon>
        <taxon>Dothideomycetes incertae sedis</taxon>
        <taxon>Zopfiaceae</taxon>
        <taxon>Zopfia</taxon>
    </lineage>
</organism>
<protein>
    <submittedName>
        <fullName evidence="2">Uncharacterized protein</fullName>
    </submittedName>
</protein>
<accession>A0A6A6ET32</accession>
<name>A0A6A6ET32_9PEZI</name>
<feature type="compositionally biased region" description="Low complexity" evidence="1">
    <location>
        <begin position="13"/>
        <end position="25"/>
    </location>
</feature>
<sequence>MSPSVMEKFVRTSQRVSASQASSSSKGKEPWQPYHSAASKQLTRAQAATPGASPSSPAESPQSSPCASFSHEYPDDGLFNSGIAFEIDWEHIWRSSTERLASHRLGYQVKHKSQLQVKQHSLIILSYYYVLYSLEIPILV</sequence>
<gene>
    <name evidence="2" type="ORF">K469DRAFT_688982</name>
</gene>
<evidence type="ECO:0000313" key="2">
    <source>
        <dbReference type="EMBL" id="KAF2193888.1"/>
    </source>
</evidence>
<feature type="compositionally biased region" description="Low complexity" evidence="1">
    <location>
        <begin position="47"/>
        <end position="68"/>
    </location>
</feature>
<proteinExistence type="predicted"/>
<dbReference type="Proteomes" id="UP000800200">
    <property type="component" value="Unassembled WGS sequence"/>
</dbReference>
<feature type="region of interest" description="Disordered" evidence="1">
    <location>
        <begin position="1"/>
        <end position="71"/>
    </location>
</feature>
<reference evidence="2" key="1">
    <citation type="journal article" date="2020" name="Stud. Mycol.">
        <title>101 Dothideomycetes genomes: a test case for predicting lifestyles and emergence of pathogens.</title>
        <authorList>
            <person name="Haridas S."/>
            <person name="Albert R."/>
            <person name="Binder M."/>
            <person name="Bloem J."/>
            <person name="Labutti K."/>
            <person name="Salamov A."/>
            <person name="Andreopoulos B."/>
            <person name="Baker S."/>
            <person name="Barry K."/>
            <person name="Bills G."/>
            <person name="Bluhm B."/>
            <person name="Cannon C."/>
            <person name="Castanera R."/>
            <person name="Culley D."/>
            <person name="Daum C."/>
            <person name="Ezra D."/>
            <person name="Gonzalez J."/>
            <person name="Henrissat B."/>
            <person name="Kuo A."/>
            <person name="Liang C."/>
            <person name="Lipzen A."/>
            <person name="Lutzoni F."/>
            <person name="Magnuson J."/>
            <person name="Mondo S."/>
            <person name="Nolan M."/>
            <person name="Ohm R."/>
            <person name="Pangilinan J."/>
            <person name="Park H.-J."/>
            <person name="Ramirez L."/>
            <person name="Alfaro M."/>
            <person name="Sun H."/>
            <person name="Tritt A."/>
            <person name="Yoshinaga Y."/>
            <person name="Zwiers L.-H."/>
            <person name="Turgeon B."/>
            <person name="Goodwin S."/>
            <person name="Spatafora J."/>
            <person name="Crous P."/>
            <person name="Grigoriev I."/>
        </authorList>
    </citation>
    <scope>NUCLEOTIDE SEQUENCE</scope>
    <source>
        <strain evidence="2">CBS 207.26</strain>
    </source>
</reference>
<evidence type="ECO:0000256" key="1">
    <source>
        <dbReference type="SAM" id="MobiDB-lite"/>
    </source>
</evidence>